<name>A0A1B6NTJ3_9ZZZZ</name>
<dbReference type="AlphaFoldDB" id="A0A1B6NTJ3"/>
<keyword evidence="1" id="KW-0472">Membrane</keyword>
<comment type="caution">
    <text evidence="2">The sequence shown here is derived from an EMBL/GenBank/DDBJ whole genome shotgun (WGS) entry which is preliminary data.</text>
</comment>
<accession>A0A1B6NTJ3</accession>
<reference evidence="2" key="1">
    <citation type="submission" date="2013-11" db="EMBL/GenBank/DDBJ databases">
        <title>Microbial diversity, functional groups and degradation webs in Northern and Southern Mediterranean and Red Sea marine crude oil polluted sites.</title>
        <authorList>
            <person name="Daffonchio D."/>
            <person name="Mapelli F."/>
            <person name="Ferrer M."/>
            <person name="Richter M."/>
            <person name="Cherif A."/>
            <person name="Malkawi H.I."/>
            <person name="Yakimov M.M."/>
            <person name="Abdel-Fattah Y.R."/>
            <person name="Blaghen M."/>
            <person name="Golyshin P.N."/>
            <person name="Kalogerakis N."/>
            <person name="Boon N."/>
            <person name="Magagnini M."/>
            <person name="Fava F."/>
        </authorList>
    </citation>
    <scope>NUCLEOTIDE SEQUENCE</scope>
</reference>
<evidence type="ECO:0008006" key="3">
    <source>
        <dbReference type="Google" id="ProtNLM"/>
    </source>
</evidence>
<evidence type="ECO:0000313" key="2">
    <source>
        <dbReference type="EMBL" id="KTF06796.1"/>
    </source>
</evidence>
<keyword evidence="1" id="KW-0812">Transmembrane</keyword>
<keyword evidence="1" id="KW-1133">Transmembrane helix</keyword>
<evidence type="ECO:0000256" key="1">
    <source>
        <dbReference type="SAM" id="Phobius"/>
    </source>
</evidence>
<organism evidence="2">
    <name type="scientific">marine sediment metagenome</name>
    <dbReference type="NCBI Taxonomy" id="412755"/>
    <lineage>
        <taxon>unclassified sequences</taxon>
        <taxon>metagenomes</taxon>
        <taxon>ecological metagenomes</taxon>
    </lineage>
</organism>
<feature type="transmembrane region" description="Helical" evidence="1">
    <location>
        <begin position="20"/>
        <end position="42"/>
    </location>
</feature>
<sequence length="135" mass="15041">MDVTQIQVLTIDDVMSNHLQWLLITLPVIWAAAGGACIRLLLIRAEPFLMRAQNATAGVLLAVMLSDITAKLLTGGNYATGYAIIYGMVGRELFVTFYDFVNDNVRPLLMSALRHFFPFLFKDKPANEADNHDHS</sequence>
<dbReference type="EMBL" id="AYSL01000934">
    <property type="protein sequence ID" value="KTF06796.1"/>
    <property type="molecule type" value="Genomic_DNA"/>
</dbReference>
<protein>
    <recommendedName>
        <fullName evidence="3">Holin</fullName>
    </recommendedName>
</protein>
<gene>
    <name evidence="2" type="ORF">MGSAQ_001707</name>
</gene>
<proteinExistence type="predicted"/>